<dbReference type="OrthoDB" id="5773114at2"/>
<proteinExistence type="predicted"/>
<dbReference type="EMBL" id="CP003154">
    <property type="protein sequence ID" value="AFL75410.1"/>
    <property type="molecule type" value="Genomic_DNA"/>
</dbReference>
<dbReference type="KEGG" id="tvi:Thivi_3544"/>
<evidence type="ECO:0000313" key="1">
    <source>
        <dbReference type="EMBL" id="AFL75410.1"/>
    </source>
</evidence>
<dbReference type="AlphaFoldDB" id="I3YEJ2"/>
<dbReference type="RefSeq" id="WP_014779809.1">
    <property type="nucleotide sequence ID" value="NC_018012.1"/>
</dbReference>
<reference evidence="1 2" key="1">
    <citation type="submission" date="2012-06" db="EMBL/GenBank/DDBJ databases">
        <title>Complete sequence of Thiocystis violascens DSM 198.</title>
        <authorList>
            <consortium name="US DOE Joint Genome Institute"/>
            <person name="Lucas S."/>
            <person name="Han J."/>
            <person name="Lapidus A."/>
            <person name="Cheng J.-F."/>
            <person name="Goodwin L."/>
            <person name="Pitluck S."/>
            <person name="Peters L."/>
            <person name="Ovchinnikova G."/>
            <person name="Teshima H."/>
            <person name="Detter J.C."/>
            <person name="Han C."/>
            <person name="Tapia R."/>
            <person name="Land M."/>
            <person name="Hauser L."/>
            <person name="Kyrpides N."/>
            <person name="Ivanova N."/>
            <person name="Pagani I."/>
            <person name="Vogl K."/>
            <person name="Liu Z."/>
            <person name="Frigaard N.-U."/>
            <person name="Bryant D."/>
            <person name="Woyke T."/>
        </authorList>
    </citation>
    <scope>NUCLEOTIDE SEQUENCE [LARGE SCALE GENOMIC DNA]</scope>
    <source>
        <strain evidence="2">ATCC 17096 / DSM 198 / 6111</strain>
    </source>
</reference>
<accession>I3YEJ2</accession>
<dbReference type="Proteomes" id="UP000006062">
    <property type="component" value="Chromosome"/>
</dbReference>
<dbReference type="HOGENOM" id="CLU_410994_0_0_6"/>
<dbReference type="eggNOG" id="COG3979">
    <property type="taxonomic scope" value="Bacteria"/>
</dbReference>
<sequence>MIVIPPVPLTIPDDIVSTNVPQGIVPQDDPADEMCYQMFAPISNALTVSGSGITVEIKPTARWNALMLFNVGADTLTATILNGPTYSVTQTLAYADPLTPDLLNAPSVYLETPDVDPATHPNATLRIVLSATGRATYCEALSVGWRRVVGQTCYGTEISIVDYSRKDRDAFGNVTLIERGYSDRVNFKFALDTDTIGEVRELLAGRRAKPTGYLGVAGDLATYVFGLFQDFTIPIEAFSVSLANITVDSVVRTGIVDTSLATTLSAAFVDPEVDCIEETLGSFATLILDDDGELGAQTVRVVVPLGRAPVDGEALEWTVEWSEPTANDGTTTVQQICGKWFAVWDWPTGTVSAMVPSAASIQFSYTTLAPVVTLSNAVTLRIASPSEAPCTEETVSAYWYNATTEQYDLTEVYGAVGAVDVRALATVFDEAYYLTENPDVAAAIAAGTYASAYAHYWGPGDIENRRPNAWFDPAYYKAENPDVVAEIPEFFYNALQHYQMFGYGEGRYPCTLAEMQAAPDVPLGVFYWIAKSGAGACSSGRCLTEWEVSYTGARPPHVTVIGDTVTVTADLLPGASVSAVVDPGVLTLTPTLICPASADDEPAPEPLVLSPIALTLVKLVAGFVDDDGEYSLPTQEYLLGVTEPELVAGVDGLLADDTVVWSSAWRDF</sequence>
<protein>
    <submittedName>
        <fullName evidence="1">Uncharacterized protein</fullName>
    </submittedName>
</protein>
<dbReference type="STRING" id="765911.Thivi_3544"/>
<organism evidence="1 2">
    <name type="scientific">Thiocystis violascens (strain ATCC 17096 / DSM 198 / 6111)</name>
    <name type="common">Chromatium violascens</name>
    <dbReference type="NCBI Taxonomy" id="765911"/>
    <lineage>
        <taxon>Bacteria</taxon>
        <taxon>Pseudomonadati</taxon>
        <taxon>Pseudomonadota</taxon>
        <taxon>Gammaproteobacteria</taxon>
        <taxon>Chromatiales</taxon>
        <taxon>Chromatiaceae</taxon>
        <taxon>Thiocystis</taxon>
    </lineage>
</organism>
<name>I3YEJ2_THIV6</name>
<keyword evidence="2" id="KW-1185">Reference proteome</keyword>
<dbReference type="eggNOG" id="COG3391">
    <property type="taxonomic scope" value="Bacteria"/>
</dbReference>
<gene>
    <name evidence="1" type="ordered locus">Thivi_3544</name>
</gene>
<evidence type="ECO:0000313" key="2">
    <source>
        <dbReference type="Proteomes" id="UP000006062"/>
    </source>
</evidence>